<evidence type="ECO:0000313" key="9">
    <source>
        <dbReference type="Proteomes" id="UP000186922"/>
    </source>
</evidence>
<dbReference type="Gene3D" id="1.10.3730.20">
    <property type="match status" value="1"/>
</dbReference>
<evidence type="ECO:0000259" key="7">
    <source>
        <dbReference type="Pfam" id="PF00892"/>
    </source>
</evidence>
<accession>A0A1D1VXS1</accession>
<dbReference type="PROSITE" id="PS00018">
    <property type="entry name" value="EF_HAND_1"/>
    <property type="match status" value="1"/>
</dbReference>
<proteinExistence type="predicted"/>
<gene>
    <name evidence="8" type="primary">RvY_15836-1</name>
    <name evidence="8" type="synonym">RvY_15836.1</name>
    <name evidence="8" type="ORF">RvY_15836</name>
</gene>
<feature type="transmembrane region" description="Helical" evidence="6">
    <location>
        <begin position="271"/>
        <end position="290"/>
    </location>
</feature>
<dbReference type="Pfam" id="PF00892">
    <property type="entry name" value="EamA"/>
    <property type="match status" value="2"/>
</dbReference>
<evidence type="ECO:0000256" key="4">
    <source>
        <dbReference type="ARBA" id="ARBA00023136"/>
    </source>
</evidence>
<evidence type="ECO:0000256" key="5">
    <source>
        <dbReference type="SAM" id="MobiDB-lite"/>
    </source>
</evidence>
<feature type="transmembrane region" description="Helical" evidence="6">
    <location>
        <begin position="234"/>
        <end position="251"/>
    </location>
</feature>
<dbReference type="PANTHER" id="PTHR22911:SF6">
    <property type="entry name" value="SOLUTE CARRIER FAMILY 35 MEMBER G1"/>
    <property type="match status" value="1"/>
</dbReference>
<dbReference type="InterPro" id="IPR000620">
    <property type="entry name" value="EamA_dom"/>
</dbReference>
<feature type="transmembrane region" description="Helical" evidence="6">
    <location>
        <begin position="302"/>
        <end position="322"/>
    </location>
</feature>
<evidence type="ECO:0000256" key="1">
    <source>
        <dbReference type="ARBA" id="ARBA00004141"/>
    </source>
</evidence>
<feature type="region of interest" description="Disordered" evidence="5">
    <location>
        <begin position="66"/>
        <end position="103"/>
    </location>
</feature>
<sequence length="458" mass="49863">MPGLERVPTSVAIIVDSPSVNVRRVSSAKAALCSFDASSDDTIDLVEIPMALPAHAHLDAAKIPLKTPPLAQPDDDDDPESPQEPFSIPAKDGSIEQTEKTASSVRSSTRQYLRSLLGVFLGLTSGFTNSLVALLVKLIETIGTFEIAVFRYVVMLVPLLLTLGFKKTNPFRLELLKTRGWVLIARAVLGSASTYGKYFALKRLPLADASVILFSSPVFASILGRIFLKEKFHVIHGVAIVFTLTGCALVSRPTFIFGAAAYNPDVAWDDHMWGCVAALASSVFTASVYVTVRQMKDVDSTIVLFYTAFIGLLISLVATAVLDHFVFPTDPWEISYLLGVGLLTLISQEALTRALRLESAGLISLLRTGDIVWSFVWQVTLFKVIPHYLSIIGALLVVFCVSFISLREAACKLPPDSKLAIVVQKVDKWLDGLTTCCCRKKVQPPVNTTESVRLTISS</sequence>
<dbReference type="InterPro" id="IPR037185">
    <property type="entry name" value="EmrE-like"/>
</dbReference>
<feature type="transmembrane region" description="Helical" evidence="6">
    <location>
        <begin position="206"/>
        <end position="227"/>
    </location>
</feature>
<dbReference type="PANTHER" id="PTHR22911">
    <property type="entry name" value="ACYL-MALONYL CONDENSING ENZYME-RELATED"/>
    <property type="match status" value="1"/>
</dbReference>
<name>A0A1D1VXS1_RAMVA</name>
<reference evidence="8 9" key="1">
    <citation type="journal article" date="2016" name="Nat. Commun.">
        <title>Extremotolerant tardigrade genome and improved radiotolerance of human cultured cells by tardigrade-unique protein.</title>
        <authorList>
            <person name="Hashimoto T."/>
            <person name="Horikawa D.D."/>
            <person name="Saito Y."/>
            <person name="Kuwahara H."/>
            <person name="Kozuka-Hata H."/>
            <person name="Shin-I T."/>
            <person name="Minakuchi Y."/>
            <person name="Ohishi K."/>
            <person name="Motoyama A."/>
            <person name="Aizu T."/>
            <person name="Enomoto A."/>
            <person name="Kondo K."/>
            <person name="Tanaka S."/>
            <person name="Hara Y."/>
            <person name="Koshikawa S."/>
            <person name="Sagara H."/>
            <person name="Miura T."/>
            <person name="Yokobori S."/>
            <person name="Miyagawa K."/>
            <person name="Suzuki Y."/>
            <person name="Kubo T."/>
            <person name="Oyama M."/>
            <person name="Kohara Y."/>
            <person name="Fujiyama A."/>
            <person name="Arakawa K."/>
            <person name="Katayama T."/>
            <person name="Toyoda A."/>
            <person name="Kunieda T."/>
        </authorList>
    </citation>
    <scope>NUCLEOTIDE SEQUENCE [LARGE SCALE GENOMIC DNA]</scope>
    <source>
        <strain evidence="8 9">YOKOZUNA-1</strain>
    </source>
</reference>
<evidence type="ECO:0000256" key="3">
    <source>
        <dbReference type="ARBA" id="ARBA00022989"/>
    </source>
</evidence>
<dbReference type="OrthoDB" id="306876at2759"/>
<comment type="subcellular location">
    <subcellularLocation>
        <location evidence="1">Membrane</location>
        <topology evidence="1">Multi-pass membrane protein</topology>
    </subcellularLocation>
</comment>
<feature type="transmembrane region" description="Helical" evidence="6">
    <location>
        <begin position="385"/>
        <end position="406"/>
    </location>
</feature>
<dbReference type="EMBL" id="BDGG01000012">
    <property type="protein sequence ID" value="GAV05756.1"/>
    <property type="molecule type" value="Genomic_DNA"/>
</dbReference>
<evidence type="ECO:0000256" key="6">
    <source>
        <dbReference type="SAM" id="Phobius"/>
    </source>
</evidence>
<protein>
    <recommendedName>
        <fullName evidence="7">EamA domain-containing protein</fullName>
    </recommendedName>
</protein>
<feature type="domain" description="EamA" evidence="7">
    <location>
        <begin position="117"/>
        <end position="251"/>
    </location>
</feature>
<organism evidence="8 9">
    <name type="scientific">Ramazzottius varieornatus</name>
    <name type="common">Water bear</name>
    <name type="synonym">Tardigrade</name>
    <dbReference type="NCBI Taxonomy" id="947166"/>
    <lineage>
        <taxon>Eukaryota</taxon>
        <taxon>Metazoa</taxon>
        <taxon>Ecdysozoa</taxon>
        <taxon>Tardigrada</taxon>
        <taxon>Eutardigrada</taxon>
        <taxon>Parachela</taxon>
        <taxon>Hypsibioidea</taxon>
        <taxon>Ramazzottiidae</taxon>
        <taxon>Ramazzottius</taxon>
    </lineage>
</organism>
<dbReference type="GO" id="GO:0016020">
    <property type="term" value="C:membrane"/>
    <property type="evidence" value="ECO:0007669"/>
    <property type="project" value="UniProtKB-SubCell"/>
</dbReference>
<keyword evidence="2 6" id="KW-0812">Transmembrane</keyword>
<keyword evidence="4 6" id="KW-0472">Membrane</keyword>
<keyword evidence="3 6" id="KW-1133">Transmembrane helix</keyword>
<dbReference type="SUPFAM" id="SSF103481">
    <property type="entry name" value="Multidrug resistance efflux transporter EmrE"/>
    <property type="match status" value="2"/>
</dbReference>
<dbReference type="AlphaFoldDB" id="A0A1D1VXS1"/>
<evidence type="ECO:0000313" key="8">
    <source>
        <dbReference type="EMBL" id="GAV05756.1"/>
    </source>
</evidence>
<evidence type="ECO:0000256" key="2">
    <source>
        <dbReference type="ARBA" id="ARBA00022692"/>
    </source>
</evidence>
<keyword evidence="9" id="KW-1185">Reference proteome</keyword>
<feature type="domain" description="EamA" evidence="7">
    <location>
        <begin position="272"/>
        <end position="405"/>
    </location>
</feature>
<dbReference type="InterPro" id="IPR018247">
    <property type="entry name" value="EF_Hand_1_Ca_BS"/>
</dbReference>
<dbReference type="Proteomes" id="UP000186922">
    <property type="component" value="Unassembled WGS sequence"/>
</dbReference>
<comment type="caution">
    <text evidence="8">The sequence shown here is derived from an EMBL/GenBank/DDBJ whole genome shotgun (WGS) entry which is preliminary data.</text>
</comment>
<feature type="transmembrane region" description="Helical" evidence="6">
    <location>
        <begin position="116"/>
        <end position="136"/>
    </location>
</feature>
<dbReference type="STRING" id="947166.A0A1D1VXS1"/>
<feature type="transmembrane region" description="Helical" evidence="6">
    <location>
        <begin position="142"/>
        <end position="161"/>
    </location>
</feature>